<dbReference type="RefSeq" id="WP_122330572.1">
    <property type="nucleotide sequence ID" value="NZ_JAQDYY010000019.1"/>
</dbReference>
<dbReference type="SUPFAM" id="SSF56784">
    <property type="entry name" value="HAD-like"/>
    <property type="match status" value="1"/>
</dbReference>
<dbReference type="Proteomes" id="UP000266644">
    <property type="component" value="Unassembled WGS sequence"/>
</dbReference>
<accession>A0A396BU21</accession>
<comment type="caution">
    <text evidence="1">The sequence shown here is derived from an EMBL/GenBank/DDBJ whole genome shotgun (WGS) entry which is preliminary data.</text>
</comment>
<dbReference type="InterPro" id="IPR023214">
    <property type="entry name" value="HAD_sf"/>
</dbReference>
<reference evidence="1 2" key="1">
    <citation type="submission" date="2018-08" db="EMBL/GenBank/DDBJ databases">
        <title>A genome reference for cultivated species of the human gut microbiota.</title>
        <authorList>
            <person name="Zou Y."/>
            <person name="Xue W."/>
            <person name="Luo G."/>
        </authorList>
    </citation>
    <scope>NUCLEOTIDE SEQUENCE [LARGE SCALE GENOMIC DNA]</scope>
    <source>
        <strain evidence="1 2">AM18-6</strain>
    </source>
</reference>
<dbReference type="Gene3D" id="1.10.150.240">
    <property type="entry name" value="Putative phosphatase, domain 2"/>
    <property type="match status" value="1"/>
</dbReference>
<dbReference type="InterPro" id="IPR023198">
    <property type="entry name" value="PGP-like_dom2"/>
</dbReference>
<dbReference type="PANTHER" id="PTHR43611:SF3">
    <property type="entry name" value="FLAVIN MONONUCLEOTIDE HYDROLASE 1, CHLOROPLATIC"/>
    <property type="match status" value="1"/>
</dbReference>
<gene>
    <name evidence="1" type="ORF">DW228_18315</name>
</gene>
<organism evidence="1 2">
    <name type="scientific">Bacteroides fragilis</name>
    <dbReference type="NCBI Taxonomy" id="817"/>
    <lineage>
        <taxon>Bacteria</taxon>
        <taxon>Pseudomonadati</taxon>
        <taxon>Bacteroidota</taxon>
        <taxon>Bacteroidia</taxon>
        <taxon>Bacteroidales</taxon>
        <taxon>Bacteroidaceae</taxon>
        <taxon>Bacteroides</taxon>
    </lineage>
</organism>
<evidence type="ECO:0000313" key="1">
    <source>
        <dbReference type="EMBL" id="RHH07888.1"/>
    </source>
</evidence>
<dbReference type="PANTHER" id="PTHR43611">
    <property type="entry name" value="ALPHA-D-GLUCOSE 1-PHOSPHATE PHOSPHATASE"/>
    <property type="match status" value="1"/>
</dbReference>
<evidence type="ECO:0000313" key="2">
    <source>
        <dbReference type="Proteomes" id="UP000266644"/>
    </source>
</evidence>
<dbReference type="InterPro" id="IPR036412">
    <property type="entry name" value="HAD-like_sf"/>
</dbReference>
<name>A0A396BU21_BACFG</name>
<sequence>MRNDIILFDYGGVVAKDHQDPAEKELMDIFNVDRKTINSLLSEKTEHGAAFREGKISEKEFWDTVYLLSKFKGKCSYTYSELSTLFAKTYEMNMNLLDIIQKIRERYIVGILTNIDYARSCYLVNQLNINIFFDLYFPSYLYNSNKRLSDLWITINKIIKNSYPNSEIIYIDDRDEHVLSANQIGWIGIKYENIEALKIDIYKIMNLNGLIL</sequence>
<protein>
    <recommendedName>
        <fullName evidence="3">HAD family phosphatase</fullName>
    </recommendedName>
</protein>
<dbReference type="EMBL" id="QRJE01000032">
    <property type="protein sequence ID" value="RHH07888.1"/>
    <property type="molecule type" value="Genomic_DNA"/>
</dbReference>
<evidence type="ECO:0008006" key="3">
    <source>
        <dbReference type="Google" id="ProtNLM"/>
    </source>
</evidence>
<dbReference type="Gene3D" id="3.40.50.1000">
    <property type="entry name" value="HAD superfamily/HAD-like"/>
    <property type="match status" value="1"/>
</dbReference>
<proteinExistence type="predicted"/>
<dbReference type="AlphaFoldDB" id="A0A396BU21"/>